<dbReference type="EMBL" id="CP003924">
    <property type="protein sequence ID" value="AGS34241.1"/>
    <property type="molecule type" value="Genomic_DNA"/>
</dbReference>
<dbReference type="HOGENOM" id="CLU_064284_0_0_11"/>
<dbReference type="KEGG" id="cmd:B841_03790"/>
<dbReference type="InterPro" id="IPR001544">
    <property type="entry name" value="Aminotrans_IV"/>
</dbReference>
<feature type="region of interest" description="Disordered" evidence="1">
    <location>
        <begin position="211"/>
        <end position="237"/>
    </location>
</feature>
<evidence type="ECO:0000313" key="3">
    <source>
        <dbReference type="Proteomes" id="UP000015388"/>
    </source>
</evidence>
<dbReference type="Pfam" id="PF01063">
    <property type="entry name" value="Aminotran_4"/>
    <property type="match status" value="1"/>
</dbReference>
<keyword evidence="3" id="KW-1185">Reference proteome</keyword>
<dbReference type="AlphaFoldDB" id="S5TH38"/>
<dbReference type="STRING" id="1224163.B841_03790"/>
<dbReference type="RefSeq" id="WP_020934174.1">
    <property type="nucleotide sequence ID" value="NC_021915.1"/>
</dbReference>
<gene>
    <name evidence="2" type="ORF">B841_03790</name>
</gene>
<dbReference type="GO" id="GO:0003824">
    <property type="term" value="F:catalytic activity"/>
    <property type="evidence" value="ECO:0007669"/>
    <property type="project" value="InterPro"/>
</dbReference>
<dbReference type="SUPFAM" id="SSF56752">
    <property type="entry name" value="D-aminoacid aminotransferase-like PLP-dependent enzymes"/>
    <property type="match status" value="1"/>
</dbReference>
<dbReference type="InterPro" id="IPR043132">
    <property type="entry name" value="BCAT-like_C"/>
</dbReference>
<dbReference type="InterPro" id="IPR036038">
    <property type="entry name" value="Aminotransferase-like"/>
</dbReference>
<dbReference type="Gene3D" id="3.20.10.10">
    <property type="entry name" value="D-amino Acid Aminotransferase, subunit A, domain 2"/>
    <property type="match status" value="1"/>
</dbReference>
<proteinExistence type="predicted"/>
<protein>
    <recommendedName>
        <fullName evidence="4">Aminotransferase</fullName>
    </recommendedName>
</protein>
<name>S5TH38_9CORY</name>
<evidence type="ECO:0008006" key="4">
    <source>
        <dbReference type="Google" id="ProtNLM"/>
    </source>
</evidence>
<reference evidence="2 3" key="1">
    <citation type="submission" date="2012-11" db="EMBL/GenBank/DDBJ databases">
        <title>The complete genome sequence of Corynebacterium maris Coryn-1 (=DSM 45190).</title>
        <authorList>
            <person name="Schaffert L."/>
            <person name="Albersmeier A."/>
            <person name="Kalinowski J."/>
            <person name="Ruckert C."/>
        </authorList>
    </citation>
    <scope>NUCLEOTIDE SEQUENCE [LARGE SCALE GENOMIC DNA]</scope>
    <source>
        <strain evidence="3">Coryn-1</strain>
    </source>
</reference>
<sequence length="237" mass="25680">MPEYVTTFAIRGGRAPHFSRQLAWLRDTAALSPLKLTEVRTTLQELGPDDVRPVIRADQGAVSVSIRSLPALPESHVLDAEPILDRRVQPVFTGPDLGWQNRQLAQLAARGAVEGLLVDEAGAVISAVRSGLLVILPGEVVVSSHPRTPQSVIRNAVLDLLAERGVTVTERPAGLPLSELRVNETWTVGSVNGVRRVTGWREYGSVLTAPTLPDDQRGGVPTADEVETHRWAHAEEI</sequence>
<accession>S5TH38</accession>
<dbReference type="eggNOG" id="COG0115">
    <property type="taxonomic scope" value="Bacteria"/>
</dbReference>
<evidence type="ECO:0000313" key="2">
    <source>
        <dbReference type="EMBL" id="AGS34241.1"/>
    </source>
</evidence>
<dbReference type="PATRIC" id="fig|1224163.3.peg.760"/>
<feature type="compositionally biased region" description="Basic and acidic residues" evidence="1">
    <location>
        <begin position="226"/>
        <end position="237"/>
    </location>
</feature>
<dbReference type="Proteomes" id="UP000015388">
    <property type="component" value="Chromosome"/>
</dbReference>
<evidence type="ECO:0000256" key="1">
    <source>
        <dbReference type="SAM" id="MobiDB-lite"/>
    </source>
</evidence>
<organism evidence="2 3">
    <name type="scientific">Corynebacterium maris DSM 45190</name>
    <dbReference type="NCBI Taxonomy" id="1224163"/>
    <lineage>
        <taxon>Bacteria</taxon>
        <taxon>Bacillati</taxon>
        <taxon>Actinomycetota</taxon>
        <taxon>Actinomycetes</taxon>
        <taxon>Mycobacteriales</taxon>
        <taxon>Corynebacteriaceae</taxon>
        <taxon>Corynebacterium</taxon>
    </lineage>
</organism>